<name>A0A0A8YXF2_ARUDO</name>
<accession>A0A0A8YXF2</accession>
<dbReference type="PANTHER" id="PTHR45224:SF3">
    <property type="entry name" value="OS11G0506300 PROTEIN"/>
    <property type="match status" value="1"/>
</dbReference>
<organism evidence="1">
    <name type="scientific">Arundo donax</name>
    <name type="common">Giant reed</name>
    <name type="synonym">Donax arundinaceus</name>
    <dbReference type="NCBI Taxonomy" id="35708"/>
    <lineage>
        <taxon>Eukaryota</taxon>
        <taxon>Viridiplantae</taxon>
        <taxon>Streptophyta</taxon>
        <taxon>Embryophyta</taxon>
        <taxon>Tracheophyta</taxon>
        <taxon>Spermatophyta</taxon>
        <taxon>Magnoliopsida</taxon>
        <taxon>Liliopsida</taxon>
        <taxon>Poales</taxon>
        <taxon>Poaceae</taxon>
        <taxon>PACMAD clade</taxon>
        <taxon>Arundinoideae</taxon>
        <taxon>Arundineae</taxon>
        <taxon>Arundo</taxon>
    </lineage>
</organism>
<reference evidence="1" key="1">
    <citation type="submission" date="2014-09" db="EMBL/GenBank/DDBJ databases">
        <authorList>
            <person name="Magalhaes I.L.F."/>
            <person name="Oliveira U."/>
            <person name="Santos F.R."/>
            <person name="Vidigal T.H.D.A."/>
            <person name="Brescovit A.D."/>
            <person name="Santos A.J."/>
        </authorList>
    </citation>
    <scope>NUCLEOTIDE SEQUENCE</scope>
    <source>
        <tissue evidence="1">Shoot tissue taken approximately 20 cm above the soil surface</tissue>
    </source>
</reference>
<proteinExistence type="predicted"/>
<protein>
    <submittedName>
        <fullName evidence="1">Uncharacterized protein</fullName>
    </submittedName>
</protein>
<reference evidence="1" key="2">
    <citation type="journal article" date="2015" name="Data Brief">
        <title>Shoot transcriptome of the giant reed, Arundo donax.</title>
        <authorList>
            <person name="Barrero R.A."/>
            <person name="Guerrero F.D."/>
            <person name="Moolhuijzen P."/>
            <person name="Goolsby J.A."/>
            <person name="Tidwell J."/>
            <person name="Bellgard S.E."/>
            <person name="Bellgard M.I."/>
        </authorList>
    </citation>
    <scope>NUCLEOTIDE SEQUENCE</scope>
    <source>
        <tissue evidence="1">Shoot tissue taken approximately 20 cm above the soil surface</tissue>
    </source>
</reference>
<dbReference type="AlphaFoldDB" id="A0A0A8YXF2"/>
<evidence type="ECO:0000313" key="1">
    <source>
        <dbReference type="EMBL" id="JAD27302.1"/>
    </source>
</evidence>
<dbReference type="EMBL" id="GBRH01270593">
    <property type="protein sequence ID" value="JAD27302.1"/>
    <property type="molecule type" value="Transcribed_RNA"/>
</dbReference>
<sequence>MVKFSLSHTNRLKVLEKQEKLSAAKIESAKIAHLAAKEQKEAKLLETYNLLLSKDVGQMSDEEKADHVQTLKCLKKRLFPEIN</sequence>
<dbReference type="PANTHER" id="PTHR45224">
    <property type="entry name" value="OS01G0527900 PROTEIN-RELATED"/>
    <property type="match status" value="1"/>
</dbReference>